<dbReference type="EMBL" id="KV426299">
    <property type="protein sequence ID" value="KZV82900.1"/>
    <property type="molecule type" value="Genomic_DNA"/>
</dbReference>
<dbReference type="InParanoid" id="A0A165CQE2"/>
<keyword evidence="7" id="KW-0319">Glycerol metabolism</keyword>
<protein>
    <recommendedName>
        <fullName evidence="3">glycerol kinase</fullName>
        <ecNumber evidence="3">2.7.1.30</ecNumber>
    </recommendedName>
    <alternativeName>
        <fullName evidence="9">ATP:glycerol 3-phosphotransferase</fullName>
    </alternativeName>
</protein>
<reference evidence="11 12" key="1">
    <citation type="journal article" date="2016" name="Mol. Biol. Evol.">
        <title>Comparative Genomics of Early-Diverging Mushroom-Forming Fungi Provides Insights into the Origins of Lignocellulose Decay Capabilities.</title>
        <authorList>
            <person name="Nagy L.G."/>
            <person name="Riley R."/>
            <person name="Tritt A."/>
            <person name="Adam C."/>
            <person name="Daum C."/>
            <person name="Floudas D."/>
            <person name="Sun H."/>
            <person name="Yadav J.S."/>
            <person name="Pangilinan J."/>
            <person name="Larsson K.H."/>
            <person name="Matsuura K."/>
            <person name="Barry K."/>
            <person name="Labutti K."/>
            <person name="Kuo R."/>
            <person name="Ohm R.A."/>
            <person name="Bhattacharya S.S."/>
            <person name="Shirouzu T."/>
            <person name="Yoshinaga Y."/>
            <person name="Martin F.M."/>
            <person name="Grigoriev I.V."/>
            <person name="Hibbett D.S."/>
        </authorList>
    </citation>
    <scope>NUCLEOTIDE SEQUENCE [LARGE SCALE GENOMIC DNA]</scope>
    <source>
        <strain evidence="11 12">HHB12029</strain>
    </source>
</reference>
<dbReference type="FunFam" id="3.30.420.40:FF:000108">
    <property type="entry name" value="Glycerol kinase, glycosomal"/>
    <property type="match status" value="1"/>
</dbReference>
<dbReference type="OrthoDB" id="5422795at2759"/>
<name>A0A165CQE2_EXIGL</name>
<dbReference type="SUPFAM" id="SSF53067">
    <property type="entry name" value="Actin-like ATPase domain"/>
    <property type="match status" value="1"/>
</dbReference>
<dbReference type="Pfam" id="PF02782">
    <property type="entry name" value="FGGY_C"/>
    <property type="match status" value="1"/>
</dbReference>
<dbReference type="PANTHER" id="PTHR10196">
    <property type="entry name" value="SUGAR KINASE"/>
    <property type="match status" value="1"/>
</dbReference>
<feature type="domain" description="Carbohydrate kinase FGGY C-terminal" evidence="10">
    <location>
        <begin position="22"/>
        <end position="212"/>
    </location>
</feature>
<dbReference type="STRING" id="1314781.A0A165CQE2"/>
<dbReference type="GO" id="GO:0004370">
    <property type="term" value="F:glycerol kinase activity"/>
    <property type="evidence" value="ECO:0007669"/>
    <property type="project" value="UniProtKB-EC"/>
</dbReference>
<evidence type="ECO:0000256" key="5">
    <source>
        <dbReference type="ARBA" id="ARBA00022741"/>
    </source>
</evidence>
<evidence type="ECO:0000256" key="6">
    <source>
        <dbReference type="ARBA" id="ARBA00022777"/>
    </source>
</evidence>
<keyword evidence="6" id="KW-0418">Kinase</keyword>
<keyword evidence="5" id="KW-0547">Nucleotide-binding</keyword>
<evidence type="ECO:0000256" key="9">
    <source>
        <dbReference type="ARBA" id="ARBA00043149"/>
    </source>
</evidence>
<dbReference type="PANTHER" id="PTHR10196:SF69">
    <property type="entry name" value="GLYCEROL KINASE"/>
    <property type="match status" value="1"/>
</dbReference>
<evidence type="ECO:0000256" key="1">
    <source>
        <dbReference type="ARBA" id="ARBA00005190"/>
    </source>
</evidence>
<dbReference type="GO" id="GO:0006071">
    <property type="term" value="P:glycerol metabolic process"/>
    <property type="evidence" value="ECO:0007669"/>
    <property type="project" value="UniProtKB-KW"/>
</dbReference>
<proteinExistence type="inferred from homology"/>
<dbReference type="GO" id="GO:0046167">
    <property type="term" value="P:glycerol-3-phosphate biosynthetic process"/>
    <property type="evidence" value="ECO:0007669"/>
    <property type="project" value="TreeGrafter"/>
</dbReference>
<evidence type="ECO:0000313" key="12">
    <source>
        <dbReference type="Proteomes" id="UP000077266"/>
    </source>
</evidence>
<dbReference type="Proteomes" id="UP000077266">
    <property type="component" value="Unassembled WGS sequence"/>
</dbReference>
<feature type="non-terminal residue" evidence="11">
    <location>
        <position position="1"/>
    </location>
</feature>
<dbReference type="PROSITE" id="PS00445">
    <property type="entry name" value="FGGY_KINASES_2"/>
    <property type="match status" value="1"/>
</dbReference>
<evidence type="ECO:0000256" key="2">
    <source>
        <dbReference type="ARBA" id="ARBA00009156"/>
    </source>
</evidence>
<evidence type="ECO:0000256" key="3">
    <source>
        <dbReference type="ARBA" id="ARBA00012099"/>
    </source>
</evidence>
<dbReference type="InterPro" id="IPR018483">
    <property type="entry name" value="Carb_kinase_FGGY_CS"/>
</dbReference>
<organism evidence="11 12">
    <name type="scientific">Exidia glandulosa HHB12029</name>
    <dbReference type="NCBI Taxonomy" id="1314781"/>
    <lineage>
        <taxon>Eukaryota</taxon>
        <taxon>Fungi</taxon>
        <taxon>Dikarya</taxon>
        <taxon>Basidiomycota</taxon>
        <taxon>Agaricomycotina</taxon>
        <taxon>Agaricomycetes</taxon>
        <taxon>Auriculariales</taxon>
        <taxon>Exidiaceae</taxon>
        <taxon>Exidia</taxon>
    </lineage>
</organism>
<evidence type="ECO:0000259" key="10">
    <source>
        <dbReference type="Pfam" id="PF02782"/>
    </source>
</evidence>
<dbReference type="InterPro" id="IPR018485">
    <property type="entry name" value="FGGY_C"/>
</dbReference>
<keyword evidence="4" id="KW-0808">Transferase</keyword>
<accession>A0A165CQE2</accession>
<keyword evidence="8" id="KW-0067">ATP-binding</keyword>
<dbReference type="AlphaFoldDB" id="A0A165CQE2"/>
<dbReference type="GO" id="GO:0006641">
    <property type="term" value="P:triglyceride metabolic process"/>
    <property type="evidence" value="ECO:0007669"/>
    <property type="project" value="TreeGrafter"/>
</dbReference>
<evidence type="ECO:0000256" key="4">
    <source>
        <dbReference type="ARBA" id="ARBA00022679"/>
    </source>
</evidence>
<dbReference type="GO" id="GO:0005739">
    <property type="term" value="C:mitochondrion"/>
    <property type="evidence" value="ECO:0007669"/>
    <property type="project" value="TreeGrafter"/>
</dbReference>
<dbReference type="Gene3D" id="3.30.420.40">
    <property type="match status" value="1"/>
</dbReference>
<evidence type="ECO:0000256" key="8">
    <source>
        <dbReference type="ARBA" id="ARBA00022840"/>
    </source>
</evidence>
<evidence type="ECO:0000313" key="11">
    <source>
        <dbReference type="EMBL" id="KZV82900.1"/>
    </source>
</evidence>
<dbReference type="EC" id="2.7.1.30" evidence="3"/>
<gene>
    <name evidence="11" type="ORF">EXIGLDRAFT_626424</name>
</gene>
<comment type="similarity">
    <text evidence="2">Belongs to the FGGY kinase family.</text>
</comment>
<sequence length="274" mass="29263">GGVVGDQQGALVGNKCLQKGEAKCTYGTGAFLLFCTGEDVVRSRNGLVGTVAYQPGKDAKPVYALEGSIAVAGSAIQWLRDSLQIITSAGEINTLAQDAEDSGELYFVPAFGGLLAPYWDPTAAGILIGVSSYTNRSHIARATLEACAFQTHAIVDAMRRDSGVPLSELRVDGGMTNGDFAMQVVSDLGGFDVVRPEMRESTALGAALLAGNAVGLFGWDLTKPETLKRVNERGTTRFSGKLQEEERQRRWEAWKEAVRRSSGWDEGRGKGSKV</sequence>
<evidence type="ECO:0000256" key="7">
    <source>
        <dbReference type="ARBA" id="ARBA00022798"/>
    </source>
</evidence>
<dbReference type="InterPro" id="IPR043129">
    <property type="entry name" value="ATPase_NBD"/>
</dbReference>
<comment type="pathway">
    <text evidence="1">Polyol metabolism; glycerol degradation via glycerol kinase pathway; sn-glycerol 3-phosphate from glycerol: step 1/1.</text>
</comment>
<keyword evidence="12" id="KW-1185">Reference proteome</keyword>
<dbReference type="GO" id="GO:0005524">
    <property type="term" value="F:ATP binding"/>
    <property type="evidence" value="ECO:0007669"/>
    <property type="project" value="UniProtKB-KW"/>
</dbReference>